<reference evidence="3 4" key="1">
    <citation type="submission" date="2012-08" db="EMBL/GenBank/DDBJ databases">
        <title>Oryza genome evolution.</title>
        <authorList>
            <person name="Wing R.A."/>
        </authorList>
    </citation>
    <scope>NUCLEOTIDE SEQUENCE</scope>
</reference>
<evidence type="ECO:0000259" key="2">
    <source>
        <dbReference type="PROSITE" id="PS50181"/>
    </source>
</evidence>
<dbReference type="Gene3D" id="1.20.1280.50">
    <property type="match status" value="1"/>
</dbReference>
<dbReference type="InterPro" id="IPR001810">
    <property type="entry name" value="F-box_dom"/>
</dbReference>
<reference evidence="4" key="2">
    <citation type="submission" date="2013-12" db="EMBL/GenBank/DDBJ databases">
        <authorList>
            <person name="Yu Y."/>
            <person name="Lee S."/>
            <person name="de Baynast K."/>
            <person name="Wissotski M."/>
            <person name="Liu L."/>
            <person name="Talag J."/>
            <person name="Goicoechea J."/>
            <person name="Angelova A."/>
            <person name="Jetty R."/>
            <person name="Kudrna D."/>
            <person name="Golser W."/>
            <person name="Rivera L."/>
            <person name="Zhang J."/>
            <person name="Wing R."/>
        </authorList>
    </citation>
    <scope>NUCLEOTIDE SEQUENCE</scope>
</reference>
<dbReference type="Pfam" id="PF00646">
    <property type="entry name" value="F-box"/>
    <property type="match status" value="1"/>
</dbReference>
<name>A0A0D9W2Z6_9ORYZ</name>
<evidence type="ECO:0000313" key="4">
    <source>
        <dbReference type="Proteomes" id="UP000032180"/>
    </source>
</evidence>
<dbReference type="PANTHER" id="PTHR34145:SF69">
    <property type="entry name" value="FBD DOMAIN-CONTAINING PROTEIN"/>
    <property type="match status" value="1"/>
</dbReference>
<dbReference type="Proteomes" id="UP000032180">
    <property type="component" value="Chromosome 4"/>
</dbReference>
<dbReference type="AlphaFoldDB" id="A0A0D9W2Z6"/>
<dbReference type="InterPro" id="IPR053772">
    <property type="entry name" value="At1g61320/At1g61330-like"/>
</dbReference>
<dbReference type="STRING" id="77586.A0A0D9W2Z6"/>
<accession>A0A0D9W2Z6</accession>
<protein>
    <recommendedName>
        <fullName evidence="2">F-box domain-containing protein</fullName>
    </recommendedName>
</protein>
<dbReference type="SUPFAM" id="SSF81383">
    <property type="entry name" value="F-box domain"/>
    <property type="match status" value="1"/>
</dbReference>
<dbReference type="EnsemblPlants" id="LPERR04G03720.1">
    <property type="protein sequence ID" value="LPERR04G03720.1"/>
    <property type="gene ID" value="LPERR04G03720"/>
</dbReference>
<dbReference type="eggNOG" id="ENOG502S2H2">
    <property type="taxonomic scope" value="Eukaryota"/>
</dbReference>
<evidence type="ECO:0000313" key="3">
    <source>
        <dbReference type="EnsemblPlants" id="LPERR04G03720.1"/>
    </source>
</evidence>
<keyword evidence="4" id="KW-1185">Reference proteome</keyword>
<reference evidence="3" key="3">
    <citation type="submission" date="2015-04" db="UniProtKB">
        <authorList>
            <consortium name="EnsemblPlants"/>
        </authorList>
    </citation>
    <scope>IDENTIFICATION</scope>
</reference>
<dbReference type="PANTHER" id="PTHR34145">
    <property type="entry name" value="OS02G0105600 PROTEIN"/>
    <property type="match status" value="1"/>
</dbReference>
<dbReference type="PROSITE" id="PS50181">
    <property type="entry name" value="FBOX"/>
    <property type="match status" value="1"/>
</dbReference>
<dbReference type="SUPFAM" id="SSF52047">
    <property type="entry name" value="RNI-like"/>
    <property type="match status" value="1"/>
</dbReference>
<dbReference type="InterPro" id="IPR036047">
    <property type="entry name" value="F-box-like_dom_sf"/>
</dbReference>
<feature type="domain" description="F-box" evidence="2">
    <location>
        <begin position="15"/>
        <end position="63"/>
    </location>
</feature>
<evidence type="ECO:0000256" key="1">
    <source>
        <dbReference type="SAM" id="MobiDB-lite"/>
    </source>
</evidence>
<dbReference type="HOGENOM" id="CLU_697124_0_0_1"/>
<dbReference type="Pfam" id="PF23622">
    <property type="entry name" value="LRR_At1g61320_AtMIF1"/>
    <property type="match status" value="1"/>
</dbReference>
<dbReference type="Gramene" id="LPERR04G03720.1">
    <property type="protein sequence ID" value="LPERR04G03720.1"/>
    <property type="gene ID" value="LPERR04G03720"/>
</dbReference>
<dbReference type="CDD" id="cd22160">
    <property type="entry name" value="F-box_AtFBL13-like"/>
    <property type="match status" value="1"/>
</dbReference>
<feature type="compositionally biased region" description="Basic and acidic residues" evidence="1">
    <location>
        <begin position="142"/>
        <end position="167"/>
    </location>
</feature>
<feature type="region of interest" description="Disordered" evidence="1">
    <location>
        <begin position="142"/>
        <end position="182"/>
    </location>
</feature>
<sequence>MASADSSQCHDGSEKDYLSNLPDSVVGHILSFLPTDEAARTAVLARRWRHSLADVHTISFKQQGYRYVHNDDDEVKNRNTQLVGRVNATMLSRCRASGGKAGGLRTFRVTFYSFNHSLTHTVDEWLSVAMKPCAEEIHVDAHRREERSCQRERSRNYSTERDGDKGGGSDGEDPDDFRNEDSRDLAYPVPSGLLFSSACAGMRTLYLGSCFLNLPPAGDSTLICLPSVETRKLLHIPDSGKDIQRLVSACPRLADLTLESCRRVRLLTVLGGPRLRSLTLRCCHGALTRILVRAPNLEILSLLIFPYSKRHSNYDCLGEVKYQFGADLDFPNLGRSMWCTKGRVPQRVLLKLLLSMAMALEELYVVFPKGPYEVQAKLMGEIQRWVMNRPVQVKFA</sequence>
<proteinExistence type="predicted"/>
<dbReference type="InterPro" id="IPR053781">
    <property type="entry name" value="F-box_AtFBL13-like"/>
</dbReference>
<organism evidence="3 4">
    <name type="scientific">Leersia perrieri</name>
    <dbReference type="NCBI Taxonomy" id="77586"/>
    <lineage>
        <taxon>Eukaryota</taxon>
        <taxon>Viridiplantae</taxon>
        <taxon>Streptophyta</taxon>
        <taxon>Embryophyta</taxon>
        <taxon>Tracheophyta</taxon>
        <taxon>Spermatophyta</taxon>
        <taxon>Magnoliopsida</taxon>
        <taxon>Liliopsida</taxon>
        <taxon>Poales</taxon>
        <taxon>Poaceae</taxon>
        <taxon>BOP clade</taxon>
        <taxon>Oryzoideae</taxon>
        <taxon>Oryzeae</taxon>
        <taxon>Oryzinae</taxon>
        <taxon>Leersia</taxon>
    </lineage>
</organism>
<dbReference type="InterPro" id="IPR055357">
    <property type="entry name" value="LRR_At1g61320_AtMIF1"/>
</dbReference>